<dbReference type="OrthoDB" id="2439649at2"/>
<dbReference type="Proteomes" id="UP000825179">
    <property type="component" value="Chromosome"/>
</dbReference>
<feature type="coiled-coil region" evidence="2">
    <location>
        <begin position="40"/>
        <end position="74"/>
    </location>
</feature>
<dbReference type="EMBL" id="AFCE01000154">
    <property type="protein sequence ID" value="EGL82178.1"/>
    <property type="molecule type" value="Genomic_DNA"/>
</dbReference>
<dbReference type="EMBL" id="CP082237">
    <property type="protein sequence ID" value="QZT33108.1"/>
    <property type="molecule type" value="Genomic_DNA"/>
</dbReference>
<dbReference type="RefSeq" id="WP_007505643.1">
    <property type="nucleotide sequence ID" value="NZ_AFCE01000154.1"/>
</dbReference>
<reference evidence="4 6" key="2">
    <citation type="journal article" date="2020" name="Extremophiles">
        <title>Genomic analysis of Caldalkalibacillus thermarum TA2.A1 reveals aerobic alkaliphilic metabolism and evolutionary hallmarks linking alkaliphilic bacteria and plant life.</title>
        <authorList>
            <person name="de Jong S.I."/>
            <person name="van den Broek M.A."/>
            <person name="Merkel A.Y."/>
            <person name="de la Torre Cortes P."/>
            <person name="Kalamorz F."/>
            <person name="Cook G.M."/>
            <person name="van Loosdrecht M.C.M."/>
            <person name="McMillan D.G.G."/>
        </authorList>
    </citation>
    <scope>NUCLEOTIDE SEQUENCE [LARGE SCALE GENOMIC DNA]</scope>
    <source>
        <strain evidence="4 6">TA2.A1</strain>
    </source>
</reference>
<sequence length="239" mass="27545">MTRDLKVVLTFTFVCFILGLMVAVQYASTSLPEERETRGLNDLRLELKKERERSQALLEEIAKYNQLLQLYERSLAQDQDPLEVMEKERLRLREMIGLEEVQGKGFIIRIEQRKLEGKEAYEFDPVIYDEDLRLIVNELNAYGAEAIAINGQRIIATSAIRNVQDRILINTIPVSPPYEIKVIGDPSTLIPALKLAGLEEYFDMVSHHVTFEEKALLTVPAYSQSIEFQFLKPVKEDNR</sequence>
<dbReference type="KEGG" id="cthu:HUR95_12435"/>
<evidence type="ECO:0000313" key="3">
    <source>
        <dbReference type="EMBL" id="EGL82178.1"/>
    </source>
</evidence>
<dbReference type="AlphaFoldDB" id="F5L904"/>
<dbReference type="eggNOG" id="COG3879">
    <property type="taxonomic scope" value="Bacteria"/>
</dbReference>
<dbReference type="InterPro" id="IPR010273">
    <property type="entry name" value="DUF881"/>
</dbReference>
<comment type="similarity">
    <text evidence="1">Belongs to the UPF0749 family.</text>
</comment>
<reference evidence="3 5" key="1">
    <citation type="journal article" date="2011" name="J. Bacteriol.">
        <title>Draft genome sequence of the thermoalkaliphilic Caldalkalibacillus thermarum strain TA2.A1.</title>
        <authorList>
            <person name="Kalamorz F."/>
            <person name="Keis S."/>
            <person name="McMillan D.G."/>
            <person name="Olsson K."/>
            <person name="Stanton J.A."/>
            <person name="Stockwell P."/>
            <person name="Black M.A."/>
            <person name="Klingeman D.M."/>
            <person name="Land M.L."/>
            <person name="Han C.S."/>
            <person name="Martin S.L."/>
            <person name="Becher S.A."/>
            <person name="Peddie C.J."/>
            <person name="Morgan H.W."/>
            <person name="Matthies D."/>
            <person name="Preiss L."/>
            <person name="Meier T."/>
            <person name="Brown S.D."/>
            <person name="Cook G.M."/>
        </authorList>
    </citation>
    <scope>NUCLEOTIDE SEQUENCE [LARGE SCALE GENOMIC DNA]</scope>
    <source>
        <strain evidence="3 5">TA2.A1</strain>
    </source>
</reference>
<evidence type="ECO:0000313" key="6">
    <source>
        <dbReference type="Proteomes" id="UP000825179"/>
    </source>
</evidence>
<name>F5L904_CALTT</name>
<evidence type="ECO:0000313" key="5">
    <source>
        <dbReference type="Proteomes" id="UP000010716"/>
    </source>
</evidence>
<dbReference type="Pfam" id="PF05949">
    <property type="entry name" value="DUF881"/>
    <property type="match status" value="1"/>
</dbReference>
<accession>F5L904</accession>
<proteinExistence type="inferred from homology"/>
<evidence type="ECO:0000313" key="4">
    <source>
        <dbReference type="EMBL" id="QZT33108.1"/>
    </source>
</evidence>
<dbReference type="PANTHER" id="PTHR37313:SF2">
    <property type="entry name" value="UPF0749 PROTEIN YLXX"/>
    <property type="match status" value="1"/>
</dbReference>
<dbReference type="PANTHER" id="PTHR37313">
    <property type="entry name" value="UPF0749 PROTEIN RV1825"/>
    <property type="match status" value="1"/>
</dbReference>
<keyword evidence="2" id="KW-0175">Coiled coil</keyword>
<protein>
    <submittedName>
        <fullName evidence="4">DUF881 domain-containing protein</fullName>
    </submittedName>
</protein>
<evidence type="ECO:0000256" key="1">
    <source>
        <dbReference type="ARBA" id="ARBA00009108"/>
    </source>
</evidence>
<dbReference type="Gene3D" id="3.30.70.1880">
    <property type="entry name" value="Protein of unknown function DUF881"/>
    <property type="match status" value="1"/>
</dbReference>
<reference evidence="4" key="3">
    <citation type="submission" date="2021-08" db="EMBL/GenBank/DDBJ databases">
        <authorList>
            <person name="de Jong S."/>
            <person name="van den Broek M."/>
            <person name="Merkel A."/>
            <person name="de la Torre Cortes P."/>
            <person name="Kalamorz F."/>
            <person name="Cook G."/>
            <person name="van Loosdrecht M."/>
            <person name="McMillan D."/>
        </authorList>
    </citation>
    <scope>NUCLEOTIDE SEQUENCE</scope>
    <source>
        <strain evidence="4">TA2.A1</strain>
    </source>
</reference>
<gene>
    <name evidence="3" type="ORF">CathTA2_2309</name>
    <name evidence="4" type="ORF">HUR95_12435</name>
</gene>
<evidence type="ECO:0000256" key="2">
    <source>
        <dbReference type="SAM" id="Coils"/>
    </source>
</evidence>
<organism evidence="3 5">
    <name type="scientific">Caldalkalibacillus thermarum (strain TA2.A1)</name>
    <dbReference type="NCBI Taxonomy" id="986075"/>
    <lineage>
        <taxon>Bacteria</taxon>
        <taxon>Bacillati</taxon>
        <taxon>Bacillota</taxon>
        <taxon>Bacilli</taxon>
        <taxon>Bacillales</taxon>
        <taxon>Bacillaceae</taxon>
        <taxon>Caldalkalibacillus</taxon>
    </lineage>
</organism>
<dbReference type="Proteomes" id="UP000010716">
    <property type="component" value="Unassembled WGS sequence"/>
</dbReference>
<keyword evidence="6" id="KW-1185">Reference proteome</keyword>